<dbReference type="InterPro" id="IPR051241">
    <property type="entry name" value="DZIP_RILPL"/>
</dbReference>
<protein>
    <recommendedName>
        <fullName evidence="8">Per a allergen</fullName>
    </recommendedName>
</protein>
<gene>
    <name evidence="6" type="ORF">ANN_19396</name>
</gene>
<dbReference type="PROSITE" id="PS50878">
    <property type="entry name" value="RT_POL"/>
    <property type="match status" value="1"/>
</dbReference>
<comment type="caution">
    <text evidence="6">The sequence shown here is derived from an EMBL/GenBank/DDBJ whole genome shotgun (WGS) entry which is preliminary data.</text>
</comment>
<dbReference type="Pfam" id="PF00078">
    <property type="entry name" value="RVT_1"/>
    <property type="match status" value="1"/>
</dbReference>
<feature type="coiled-coil region" evidence="2">
    <location>
        <begin position="377"/>
        <end position="411"/>
    </location>
</feature>
<evidence type="ECO:0008006" key="8">
    <source>
        <dbReference type="Google" id="ProtNLM"/>
    </source>
</evidence>
<dbReference type="PANTHER" id="PTHR21502">
    <property type="entry name" value="ZINC FINGER PROTEIN DZIP1"/>
    <property type="match status" value="1"/>
</dbReference>
<keyword evidence="1 2" id="KW-0175">Coiled coil</keyword>
<dbReference type="SUPFAM" id="SSF56672">
    <property type="entry name" value="DNA/RNA polymerases"/>
    <property type="match status" value="1"/>
</dbReference>
<sequence length="444" mass="50820">MPFQLEIARDMEEYEQEVSVVDVYDIASEIGKEFEKIIDAHGTEAVTSLMPKVINALEHLEGLATKNERENTTVQELKARIAQLENDKVEKAEDRQRFEKELEQIEEHWRQESRDLVAMVTRLQEENRKLSSSLAERQDHSPDGAAQSTSPEVDVAVLQRLRNLIDQQRDQMRARDRELSAKSAEADNILEKKWEYKGTVHQLFIDFKKADDSAKREVLYNILIEFGIPKKLVRLIKMCLSETYSRVRICQFLSHAFPIHCRLKQGVALSPLLFNFAVEYAIRKVQDNTEGLELNGLHQLHVYADDVNLLGENPQMIRGNAEILVEASKAIGLEVNPEKTKYMIVSRDQNILTTQVERLTMIGKELRRKHRGSQAQVRGLIDERADFLAQLQDQQRELVGLRQRLGLAQKENEDLAKSHDLTLNGTSVAPTSEVCMAAMSEPLK</sequence>
<feature type="domain" description="Reverse transcriptase" evidence="4">
    <location>
        <begin position="86"/>
        <end position="366"/>
    </location>
</feature>
<dbReference type="PANTHER" id="PTHR21502:SF4">
    <property type="entry name" value="RILP-LIKE PROTEIN HOMOLOG"/>
    <property type="match status" value="1"/>
</dbReference>
<evidence type="ECO:0000313" key="6">
    <source>
        <dbReference type="EMBL" id="KAJ4430805.1"/>
    </source>
</evidence>
<feature type="coiled-coil region" evidence="2">
    <location>
        <begin position="60"/>
        <end position="115"/>
    </location>
</feature>
<evidence type="ECO:0000259" key="4">
    <source>
        <dbReference type="PROSITE" id="PS50878"/>
    </source>
</evidence>
<dbReference type="InterPro" id="IPR000477">
    <property type="entry name" value="RT_dom"/>
</dbReference>
<dbReference type="CDD" id="cd14445">
    <property type="entry name" value="RILP-like"/>
    <property type="match status" value="1"/>
</dbReference>
<keyword evidence="7" id="KW-1185">Reference proteome</keyword>
<reference evidence="6 7" key="1">
    <citation type="journal article" date="2022" name="Allergy">
        <title>Genome assembly and annotation of Periplaneta americana reveal a comprehensive cockroach allergen profile.</title>
        <authorList>
            <person name="Wang L."/>
            <person name="Xiong Q."/>
            <person name="Saelim N."/>
            <person name="Wang L."/>
            <person name="Nong W."/>
            <person name="Wan A.T."/>
            <person name="Shi M."/>
            <person name="Liu X."/>
            <person name="Cao Q."/>
            <person name="Hui J.H.L."/>
            <person name="Sookrung N."/>
            <person name="Leung T.F."/>
            <person name="Tungtrongchitr A."/>
            <person name="Tsui S.K.W."/>
        </authorList>
    </citation>
    <scope>NUCLEOTIDE SEQUENCE [LARGE SCALE GENOMIC DNA]</scope>
    <source>
        <strain evidence="6">PWHHKU_190912</strain>
    </source>
</reference>
<name>A0ABQ8SAE8_PERAM</name>
<evidence type="ECO:0000256" key="2">
    <source>
        <dbReference type="SAM" id="Coils"/>
    </source>
</evidence>
<dbReference type="Gene3D" id="1.20.58.1770">
    <property type="match status" value="1"/>
</dbReference>
<dbReference type="InterPro" id="IPR043502">
    <property type="entry name" value="DNA/RNA_pol_sf"/>
</dbReference>
<dbReference type="Pfam" id="PF09744">
    <property type="entry name" value="RH1"/>
    <property type="match status" value="1"/>
</dbReference>
<evidence type="ECO:0000256" key="3">
    <source>
        <dbReference type="SAM" id="MobiDB-lite"/>
    </source>
</evidence>
<evidence type="ECO:0000256" key="1">
    <source>
        <dbReference type="ARBA" id="ARBA00023054"/>
    </source>
</evidence>
<organism evidence="6 7">
    <name type="scientific">Periplaneta americana</name>
    <name type="common">American cockroach</name>
    <name type="synonym">Blatta americana</name>
    <dbReference type="NCBI Taxonomy" id="6978"/>
    <lineage>
        <taxon>Eukaryota</taxon>
        <taxon>Metazoa</taxon>
        <taxon>Ecdysozoa</taxon>
        <taxon>Arthropoda</taxon>
        <taxon>Hexapoda</taxon>
        <taxon>Insecta</taxon>
        <taxon>Pterygota</taxon>
        <taxon>Neoptera</taxon>
        <taxon>Polyneoptera</taxon>
        <taxon>Dictyoptera</taxon>
        <taxon>Blattodea</taxon>
        <taxon>Blattoidea</taxon>
        <taxon>Blattidae</taxon>
        <taxon>Blattinae</taxon>
        <taxon>Periplaneta</taxon>
    </lineage>
</organism>
<dbReference type="InterPro" id="IPR034743">
    <property type="entry name" value="RH1"/>
</dbReference>
<proteinExistence type="predicted"/>
<feature type="non-terminal residue" evidence="6">
    <location>
        <position position="444"/>
    </location>
</feature>
<accession>A0ABQ8SAE8</accession>
<dbReference type="PROSITE" id="PS51776">
    <property type="entry name" value="RH1"/>
    <property type="match status" value="1"/>
</dbReference>
<feature type="domain" description="RH1" evidence="5">
    <location>
        <begin position="6"/>
        <end position="94"/>
    </location>
</feature>
<dbReference type="EMBL" id="JAJSOF020000031">
    <property type="protein sequence ID" value="KAJ4430805.1"/>
    <property type="molecule type" value="Genomic_DNA"/>
</dbReference>
<evidence type="ECO:0000313" key="7">
    <source>
        <dbReference type="Proteomes" id="UP001148838"/>
    </source>
</evidence>
<dbReference type="Proteomes" id="UP001148838">
    <property type="component" value="Unassembled WGS sequence"/>
</dbReference>
<evidence type="ECO:0000259" key="5">
    <source>
        <dbReference type="PROSITE" id="PS51776"/>
    </source>
</evidence>
<feature type="region of interest" description="Disordered" evidence="3">
    <location>
        <begin position="128"/>
        <end position="152"/>
    </location>
</feature>